<dbReference type="RefSeq" id="XP_004428201.1">
    <property type="nucleotide sequence ID" value="XM_004428144.2"/>
</dbReference>
<proteinExistence type="inferred from homology"/>
<comment type="similarity">
    <text evidence="2">Belongs to the TACC family.</text>
</comment>
<feature type="region of interest" description="Disordered" evidence="8">
    <location>
        <begin position="524"/>
        <end position="551"/>
    </location>
</feature>
<evidence type="ECO:0000256" key="6">
    <source>
        <dbReference type="ARBA" id="ARBA00023212"/>
    </source>
</evidence>
<evidence type="ECO:0000313" key="10">
    <source>
        <dbReference type="Proteomes" id="UP000694910"/>
    </source>
</evidence>
<feature type="compositionally biased region" description="Pro residues" evidence="8">
    <location>
        <begin position="41"/>
        <end position="54"/>
    </location>
</feature>
<gene>
    <name evidence="11" type="primary">LOC101401052</name>
</gene>
<dbReference type="InterPro" id="IPR039915">
    <property type="entry name" value="TACC"/>
</dbReference>
<keyword evidence="5 7" id="KW-0175">Coiled coil</keyword>
<feature type="region of interest" description="Disordered" evidence="8">
    <location>
        <begin position="649"/>
        <end position="669"/>
    </location>
</feature>
<keyword evidence="3" id="KW-0963">Cytoplasm</keyword>
<evidence type="ECO:0000313" key="11">
    <source>
        <dbReference type="RefSeq" id="XP_004428201.1"/>
    </source>
</evidence>
<dbReference type="PANTHER" id="PTHR13924">
    <property type="entry name" value="TRANSFORMING ACIDIC COILED-COIL CONTAINING PROTEIN 1/2"/>
    <property type="match status" value="1"/>
</dbReference>
<feature type="region of interest" description="Disordered" evidence="8">
    <location>
        <begin position="128"/>
        <end position="505"/>
    </location>
</feature>
<feature type="compositionally biased region" description="Basic and acidic residues" evidence="8">
    <location>
        <begin position="343"/>
        <end position="353"/>
    </location>
</feature>
<feature type="compositionally biased region" description="Polar residues" evidence="8">
    <location>
        <begin position="426"/>
        <end position="446"/>
    </location>
</feature>
<comment type="subcellular location">
    <subcellularLocation>
        <location evidence="1">Cytoplasm</location>
        <location evidence="1">Cytoskeleton</location>
    </subcellularLocation>
</comment>
<evidence type="ECO:0000256" key="2">
    <source>
        <dbReference type="ARBA" id="ARBA00009423"/>
    </source>
</evidence>
<feature type="compositionally biased region" description="Low complexity" evidence="8">
    <location>
        <begin position="263"/>
        <end position="277"/>
    </location>
</feature>
<sequence length="1009" mass="109806">MGGSQSLQPVPASDSNQEASEAMSSDSEEAFETPESTTPVKAPPAPPPPPPEVVPEPEVSAQPPPEEPGCGSETVSVPDGPRSNSVEGSPFRPPSHSFSAVFDEDKPIASSGTYNLDFDNIELVDDFQTLEPRSSDSKNQDCKVSTRRKSTDSVPTSKSTLSRSLSLQASDFDGASCSGGTEAVAPAPDAHSTGSSSASSTLKRTKKPRPPSLKKKQITKKPPETPTVKETQQEPAEDSPVPTEENPASETKTESAKTEGSGPALLEEASLEPAAVPRAACPLDSEGPEGAVPPAPGGGRVQNSPPVGRKTLPLATAPEAVEVTPSDSGGQEDSPAKGLSVRLEFDYSEDKGSWDTQQEHPPPTKKIGKKPVAKMPLRRPKMKKTPEKLDNAPASPTRSPAEPNDIPIAKGTYTFDIDKWDDPNFNPFSSTSKMQESPKLPQQSYNFDPDACDESIDPFKTSSKTPSSPSKSPASFEIPASAIEANGVDGDGLNKPAKKKKTPLKTMVEDVMSVCSLFDTFRVKKSPKRSPLSDPPSQDPTPAATPETPPVISAVVHATDEEKLAVTNQKWTCMTVDLEADKQDYPQPSDLSTFVNETKFNSPTEELDYRNSYEIEYMEKIGSSSLPQDDDAPKKQALYLMFDTSQESPVKSPAVRMSESPTPCSGSSFEETEALVNAGAKIQHPVARGLAPNQDPHLQVSEKSSQKELEAMALGTASDAIEITAPEGSFASADALLSRLAHPASLCGALDYLEPDLAEKNPPVFAQKLQREAAHPTDVSISKTALYSRIGTAEVEKPASLLFQQPDLDSALQIARAEIITKEREVSEWKDKYEESRREVMEMRKIVAEYEKTIAQMIEDEQREKSVSHQTVQQLVLEKEQALADLNSVEKSLADLFRRYEKMKEVLEGFRKNEEVLKKCAQEYLSRVKKEEQRYQALKVHAEEKLDRANAEIAQVRGKAQQEQAAYQASLRKEQLRVDALERTLEQKNKEIEELTKICDELIAKMGKS</sequence>
<feature type="compositionally biased region" description="Low complexity" evidence="8">
    <location>
        <begin position="156"/>
        <end position="167"/>
    </location>
</feature>
<evidence type="ECO:0000259" key="9">
    <source>
        <dbReference type="Pfam" id="PF05010"/>
    </source>
</evidence>
<evidence type="ECO:0000256" key="8">
    <source>
        <dbReference type="SAM" id="MobiDB-lite"/>
    </source>
</evidence>
<dbReference type="PANTHER" id="PTHR13924:SF11">
    <property type="entry name" value="TRANSFORMING ACIDIC COILED-COIL-CONTAINING PROTEIN 2"/>
    <property type="match status" value="1"/>
</dbReference>
<evidence type="ECO:0000256" key="5">
    <source>
        <dbReference type="ARBA" id="ARBA00023054"/>
    </source>
</evidence>
<dbReference type="Gene3D" id="1.20.5.1700">
    <property type="match status" value="1"/>
</dbReference>
<protein>
    <submittedName>
        <fullName evidence="11">Transforming acidic coiled-coil-containing protein 2 isoform X3</fullName>
    </submittedName>
</protein>
<feature type="compositionally biased region" description="Low complexity" evidence="8">
    <location>
        <begin position="460"/>
        <end position="473"/>
    </location>
</feature>
<dbReference type="Pfam" id="PF05010">
    <property type="entry name" value="TACC_C"/>
    <property type="match status" value="1"/>
</dbReference>
<feature type="region of interest" description="Disordered" evidence="8">
    <location>
        <begin position="1"/>
        <end position="112"/>
    </location>
</feature>
<keyword evidence="6" id="KW-0206">Cytoskeleton</keyword>
<evidence type="ECO:0000256" key="3">
    <source>
        <dbReference type="ARBA" id="ARBA00022490"/>
    </source>
</evidence>
<name>A0ABM0HJB7_CERSS</name>
<evidence type="ECO:0000256" key="1">
    <source>
        <dbReference type="ARBA" id="ARBA00004245"/>
    </source>
</evidence>
<feature type="coiled-coil region" evidence="7">
    <location>
        <begin position="812"/>
        <end position="1005"/>
    </location>
</feature>
<reference evidence="11" key="1">
    <citation type="submission" date="2025-08" db="UniProtKB">
        <authorList>
            <consortium name="RefSeq"/>
        </authorList>
    </citation>
    <scope>IDENTIFICATION</scope>
</reference>
<keyword evidence="10" id="KW-1185">Reference proteome</keyword>
<dbReference type="GeneID" id="101401052"/>
<dbReference type="InterPro" id="IPR007707">
    <property type="entry name" value="TACC_C"/>
</dbReference>
<feature type="domain" description="Transforming acidic coiled-coil-containing protein C-terminal" evidence="9">
    <location>
        <begin position="803"/>
        <end position="1003"/>
    </location>
</feature>
<keyword evidence="4" id="KW-0597">Phosphoprotein</keyword>
<feature type="compositionally biased region" description="Polar residues" evidence="8">
    <location>
        <begin position="1"/>
        <end position="17"/>
    </location>
</feature>
<dbReference type="Proteomes" id="UP000694910">
    <property type="component" value="Unplaced"/>
</dbReference>
<feature type="compositionally biased region" description="Basic residues" evidence="8">
    <location>
        <begin position="366"/>
        <end position="383"/>
    </location>
</feature>
<organism evidence="10 11">
    <name type="scientific">Ceratotherium simum simum</name>
    <name type="common">Southern white rhinoceros</name>
    <dbReference type="NCBI Taxonomy" id="73337"/>
    <lineage>
        <taxon>Eukaryota</taxon>
        <taxon>Metazoa</taxon>
        <taxon>Chordata</taxon>
        <taxon>Craniata</taxon>
        <taxon>Vertebrata</taxon>
        <taxon>Euteleostomi</taxon>
        <taxon>Mammalia</taxon>
        <taxon>Eutheria</taxon>
        <taxon>Laurasiatheria</taxon>
        <taxon>Perissodactyla</taxon>
        <taxon>Rhinocerotidae</taxon>
        <taxon>Ceratotherium</taxon>
    </lineage>
</organism>
<feature type="compositionally biased region" description="Basic residues" evidence="8">
    <location>
        <begin position="203"/>
        <end position="219"/>
    </location>
</feature>
<accession>A0ABM0HJB7</accession>
<feature type="compositionally biased region" description="Polar residues" evidence="8">
    <location>
        <begin position="659"/>
        <end position="669"/>
    </location>
</feature>
<feature type="compositionally biased region" description="Low complexity" evidence="8">
    <location>
        <begin position="192"/>
        <end position="202"/>
    </location>
</feature>
<evidence type="ECO:0000256" key="7">
    <source>
        <dbReference type="SAM" id="Coils"/>
    </source>
</evidence>
<evidence type="ECO:0000256" key="4">
    <source>
        <dbReference type="ARBA" id="ARBA00022553"/>
    </source>
</evidence>